<dbReference type="Pfam" id="PF06094">
    <property type="entry name" value="GGACT"/>
    <property type="match status" value="1"/>
</dbReference>
<protein>
    <submittedName>
        <fullName evidence="5">Gamma-glutamyl cyclotransferase, AIG2-like</fullName>
    </submittedName>
    <submittedName>
        <fullName evidence="6">Gamma-glutamylcyclotransferase</fullName>
    </submittedName>
</protein>
<feature type="active site" description="Proton acceptor" evidence="2">
    <location>
        <position position="78"/>
    </location>
</feature>
<dbReference type="SUPFAM" id="SSF110857">
    <property type="entry name" value="Gamma-glutamyl cyclotransferase-like"/>
    <property type="match status" value="1"/>
</dbReference>
<sequence length="182" mass="19377">MSIFYFAYGSNMLPARLAARCPSAKLIGRADVPGYGVRFAKHGMDGSAKATLVVAEGAASGVLFALDPKDLAALDRAEGVGRGYDRLDDFRVRHDGQSLDTVTYIAPNPVQGLAAFDWYLALVLAGAQLHRFDKEAIAKFRAVPWQADPVPDRPGRVTALAALAAHGIADPVAFLQQDGDPV</sequence>
<dbReference type="InterPro" id="IPR017939">
    <property type="entry name" value="G-Glutamylcylcotransferase"/>
</dbReference>
<evidence type="ECO:0000259" key="4">
    <source>
        <dbReference type="Pfam" id="PF06094"/>
    </source>
</evidence>
<name>A0AA45W842_9RHOB</name>
<accession>A0AA45W842</accession>
<evidence type="ECO:0000256" key="2">
    <source>
        <dbReference type="PIRSR" id="PIRSR617939-1"/>
    </source>
</evidence>
<dbReference type="InterPro" id="IPR036568">
    <property type="entry name" value="GGCT-like_sf"/>
</dbReference>
<keyword evidence="1" id="KW-0456">Lyase</keyword>
<dbReference type="RefSeq" id="WP_076528506.1">
    <property type="nucleotide sequence ID" value="NZ_CP067140.1"/>
</dbReference>
<organism evidence="5 7">
    <name type="scientific">Paracoccus saliphilus</name>
    <dbReference type="NCBI Taxonomy" id="405559"/>
    <lineage>
        <taxon>Bacteria</taxon>
        <taxon>Pseudomonadati</taxon>
        <taxon>Pseudomonadota</taxon>
        <taxon>Alphaproteobacteria</taxon>
        <taxon>Rhodobacterales</taxon>
        <taxon>Paracoccaceae</taxon>
        <taxon>Paracoccus</taxon>
    </lineage>
</organism>
<dbReference type="InterPro" id="IPR009288">
    <property type="entry name" value="AIG2-like_dom"/>
</dbReference>
<evidence type="ECO:0000313" key="8">
    <source>
        <dbReference type="Proteomes" id="UP001215549"/>
    </source>
</evidence>
<feature type="binding site" evidence="3">
    <location>
        <begin position="5"/>
        <end position="10"/>
    </location>
    <ligand>
        <name>substrate</name>
    </ligand>
</feature>
<dbReference type="EMBL" id="CP067140">
    <property type="protein sequence ID" value="WCR04512.1"/>
    <property type="molecule type" value="Genomic_DNA"/>
</dbReference>
<dbReference type="PANTHER" id="PTHR12935">
    <property type="entry name" value="GAMMA-GLUTAMYLCYCLOTRANSFERASE"/>
    <property type="match status" value="1"/>
</dbReference>
<dbReference type="PANTHER" id="PTHR12935:SF0">
    <property type="entry name" value="GAMMA-GLUTAMYLCYCLOTRANSFERASE"/>
    <property type="match status" value="1"/>
</dbReference>
<dbReference type="AlphaFoldDB" id="A0AA45W842"/>
<dbReference type="Proteomes" id="UP000186216">
    <property type="component" value="Unassembled WGS sequence"/>
</dbReference>
<feature type="domain" description="Gamma-glutamylcyclotransferase AIG2-like" evidence="4">
    <location>
        <begin position="5"/>
        <end position="112"/>
    </location>
</feature>
<dbReference type="EMBL" id="FTOU01000023">
    <property type="protein sequence ID" value="SIT13770.1"/>
    <property type="molecule type" value="Genomic_DNA"/>
</dbReference>
<evidence type="ECO:0000256" key="1">
    <source>
        <dbReference type="ARBA" id="ARBA00023239"/>
    </source>
</evidence>
<dbReference type="GO" id="GO:0003839">
    <property type="term" value="F:gamma-glutamylcyclotransferase activity"/>
    <property type="evidence" value="ECO:0007669"/>
    <property type="project" value="InterPro"/>
</dbReference>
<dbReference type="InterPro" id="IPR013024">
    <property type="entry name" value="GGCT-like"/>
</dbReference>
<reference evidence="5 7" key="1">
    <citation type="submission" date="2017-01" db="EMBL/GenBank/DDBJ databases">
        <authorList>
            <person name="Varghese N."/>
            <person name="Submissions S."/>
        </authorList>
    </citation>
    <scope>NUCLEOTIDE SEQUENCE [LARGE SCALE GENOMIC DNA]</scope>
    <source>
        <strain evidence="5 7">DSM 18447</strain>
    </source>
</reference>
<evidence type="ECO:0000313" key="6">
    <source>
        <dbReference type="EMBL" id="WCR04512.1"/>
    </source>
</evidence>
<proteinExistence type="predicted"/>
<evidence type="ECO:0000313" key="7">
    <source>
        <dbReference type="Proteomes" id="UP000186216"/>
    </source>
</evidence>
<dbReference type="Gene3D" id="3.10.490.10">
    <property type="entry name" value="Gamma-glutamyl cyclotransferase-like"/>
    <property type="match status" value="1"/>
</dbReference>
<dbReference type="CDD" id="cd06661">
    <property type="entry name" value="GGCT_like"/>
    <property type="match status" value="1"/>
</dbReference>
<reference evidence="6 8" key="2">
    <citation type="submission" date="2021-01" db="EMBL/GenBank/DDBJ databases">
        <title>Biogeographic distribution of Paracoccus.</title>
        <authorList>
            <person name="Hollensteiner J."/>
            <person name="Leineberger J."/>
            <person name="Brinkhoff T."/>
            <person name="Daniel R."/>
        </authorList>
    </citation>
    <scope>NUCLEOTIDE SEQUENCE [LARGE SCALE GENOMIC DNA]</scope>
    <source>
        <strain evidence="6 8">DSM 18447</strain>
    </source>
</reference>
<gene>
    <name evidence="6" type="ORF">JHX88_07250</name>
    <name evidence="5" type="ORF">SAMN05421772_12343</name>
</gene>
<dbReference type="Proteomes" id="UP001215549">
    <property type="component" value="Chromosome"/>
</dbReference>
<keyword evidence="8" id="KW-1185">Reference proteome</keyword>
<evidence type="ECO:0000313" key="5">
    <source>
        <dbReference type="EMBL" id="SIT13770.1"/>
    </source>
</evidence>
<evidence type="ECO:0000256" key="3">
    <source>
        <dbReference type="PIRSR" id="PIRSR617939-2"/>
    </source>
</evidence>